<dbReference type="SMART" id="SM00388">
    <property type="entry name" value="HisKA"/>
    <property type="match status" value="1"/>
</dbReference>
<dbReference type="EMBL" id="LR130778">
    <property type="protein sequence ID" value="VDN46021.1"/>
    <property type="molecule type" value="Genomic_DNA"/>
</dbReference>
<evidence type="ECO:0000256" key="8">
    <source>
        <dbReference type="SAM" id="Phobius"/>
    </source>
</evidence>
<dbReference type="CDD" id="cd06225">
    <property type="entry name" value="HAMP"/>
    <property type="match status" value="1"/>
</dbReference>
<keyword evidence="8" id="KW-0472">Membrane</keyword>
<sequence length="465" mass="53136">MKMKTRFLLNYILVFFITSIIAILAFFLLSIVSGFIEDALVKNQYDAASMMKDHYNDIQVLEIINHNGGVQVIDENYKVIYTKGINNFPKKQLTVSEFTQFLTSSQAISRAYSYSIAYNDKENFWLVITFPTSLRFDFAITHNSNYESSDSVVVFGTIILGIVVYLLLLISSSQIYSKIMALSFSTPMEKLQKSANLIKEGRYDARVSLNLKHEFGDLEQAFNKMAETIQTEMELRKKSEHLRKQLILDVAHDLKNPLAVITGYTEYCIENPSEESRQYLVMIRRNAYRASALLTSLFDLTKLDSPDFKLSLESVDFSEFLRVKLAEYIDDFIFEGFEYEFDIPTHAIKVPLDTQEMERAIDNLINNALKYNEKGTKISIELKEDEENCYLLISDNGIGIPDDLQEDIFKPFVKVDASRQSGLEGSGLGLAITMKIIQLHNGNITMESKRHIGSIFNITLPKKTP</sequence>
<organism evidence="11 12">
    <name type="scientific">Petrocella atlantisensis</name>
    <dbReference type="NCBI Taxonomy" id="2173034"/>
    <lineage>
        <taxon>Bacteria</taxon>
        <taxon>Bacillati</taxon>
        <taxon>Bacillota</taxon>
        <taxon>Clostridia</taxon>
        <taxon>Lachnospirales</taxon>
        <taxon>Vallitaleaceae</taxon>
        <taxon>Petrocella</taxon>
    </lineage>
</organism>
<evidence type="ECO:0000256" key="6">
    <source>
        <dbReference type="ARBA" id="ARBA00022777"/>
    </source>
</evidence>
<comment type="catalytic activity">
    <reaction evidence="1">
        <text>ATP + protein L-histidine = ADP + protein N-phospho-L-histidine.</text>
        <dbReference type="EC" id="2.7.13.3"/>
    </reaction>
</comment>
<comment type="subcellular location">
    <subcellularLocation>
        <location evidence="2">Membrane</location>
    </subcellularLocation>
</comment>
<dbReference type="KEGG" id="cbar:PATL70BA_0179"/>
<feature type="transmembrane region" description="Helical" evidence="8">
    <location>
        <begin position="12"/>
        <end position="36"/>
    </location>
</feature>
<keyword evidence="7" id="KW-0902">Two-component regulatory system</keyword>
<dbReference type="OrthoDB" id="335833at2"/>
<dbReference type="InterPro" id="IPR003594">
    <property type="entry name" value="HATPase_dom"/>
</dbReference>
<dbReference type="Gene3D" id="3.30.565.10">
    <property type="entry name" value="Histidine kinase-like ATPase, C-terminal domain"/>
    <property type="match status" value="1"/>
</dbReference>
<dbReference type="InterPro" id="IPR003661">
    <property type="entry name" value="HisK_dim/P_dom"/>
</dbReference>
<dbReference type="PANTHER" id="PTHR45453:SF1">
    <property type="entry name" value="PHOSPHATE REGULON SENSOR PROTEIN PHOR"/>
    <property type="match status" value="1"/>
</dbReference>
<dbReference type="SMART" id="SM00387">
    <property type="entry name" value="HATPase_c"/>
    <property type="match status" value="1"/>
</dbReference>
<keyword evidence="6" id="KW-0418">Kinase</keyword>
<dbReference type="Gene3D" id="6.10.340.10">
    <property type="match status" value="1"/>
</dbReference>
<dbReference type="SUPFAM" id="SSF158472">
    <property type="entry name" value="HAMP domain-like"/>
    <property type="match status" value="1"/>
</dbReference>
<evidence type="ECO:0000259" key="10">
    <source>
        <dbReference type="PROSITE" id="PS50885"/>
    </source>
</evidence>
<feature type="transmembrane region" description="Helical" evidence="8">
    <location>
        <begin position="152"/>
        <end position="170"/>
    </location>
</feature>
<evidence type="ECO:0000256" key="3">
    <source>
        <dbReference type="ARBA" id="ARBA00012438"/>
    </source>
</evidence>
<dbReference type="InterPro" id="IPR036890">
    <property type="entry name" value="HATPase_C_sf"/>
</dbReference>
<reference evidence="11 12" key="1">
    <citation type="submission" date="2018-09" db="EMBL/GenBank/DDBJ databases">
        <authorList>
            <person name="Postec A."/>
        </authorList>
    </citation>
    <scope>NUCLEOTIDE SEQUENCE [LARGE SCALE GENOMIC DNA]</scope>
    <source>
        <strain evidence="11">70B-A</strain>
    </source>
</reference>
<dbReference type="SUPFAM" id="SSF47384">
    <property type="entry name" value="Homodimeric domain of signal transducing histidine kinase"/>
    <property type="match status" value="1"/>
</dbReference>
<dbReference type="Proteomes" id="UP000279029">
    <property type="component" value="Chromosome"/>
</dbReference>
<dbReference type="EC" id="2.7.13.3" evidence="3"/>
<dbReference type="InterPro" id="IPR036097">
    <property type="entry name" value="HisK_dim/P_sf"/>
</dbReference>
<feature type="domain" description="Histidine kinase" evidence="9">
    <location>
        <begin position="249"/>
        <end position="464"/>
    </location>
</feature>
<protein>
    <recommendedName>
        <fullName evidence="3">histidine kinase</fullName>
        <ecNumber evidence="3">2.7.13.3</ecNumber>
    </recommendedName>
</protein>
<evidence type="ECO:0000256" key="5">
    <source>
        <dbReference type="ARBA" id="ARBA00022679"/>
    </source>
</evidence>
<dbReference type="PROSITE" id="PS50109">
    <property type="entry name" value="HIS_KIN"/>
    <property type="match status" value="1"/>
</dbReference>
<dbReference type="GO" id="GO:0004721">
    <property type="term" value="F:phosphoprotein phosphatase activity"/>
    <property type="evidence" value="ECO:0007669"/>
    <property type="project" value="TreeGrafter"/>
</dbReference>
<evidence type="ECO:0000259" key="9">
    <source>
        <dbReference type="PROSITE" id="PS50109"/>
    </source>
</evidence>
<dbReference type="SUPFAM" id="SSF55874">
    <property type="entry name" value="ATPase domain of HSP90 chaperone/DNA topoisomerase II/histidine kinase"/>
    <property type="match status" value="1"/>
</dbReference>
<evidence type="ECO:0000313" key="11">
    <source>
        <dbReference type="EMBL" id="VDN46021.1"/>
    </source>
</evidence>
<evidence type="ECO:0000256" key="4">
    <source>
        <dbReference type="ARBA" id="ARBA00022553"/>
    </source>
</evidence>
<dbReference type="RefSeq" id="WP_125135596.1">
    <property type="nucleotide sequence ID" value="NZ_LR130778.1"/>
</dbReference>
<dbReference type="InterPro" id="IPR050351">
    <property type="entry name" value="BphY/WalK/GraS-like"/>
</dbReference>
<name>A0A3P7PS35_9FIRM</name>
<dbReference type="GO" id="GO:0000155">
    <property type="term" value="F:phosphorelay sensor kinase activity"/>
    <property type="evidence" value="ECO:0007669"/>
    <property type="project" value="InterPro"/>
</dbReference>
<dbReference type="PROSITE" id="PS50885">
    <property type="entry name" value="HAMP"/>
    <property type="match status" value="1"/>
</dbReference>
<gene>
    <name evidence="11" type="ORF">PATL70BA_0179</name>
</gene>
<evidence type="ECO:0000256" key="1">
    <source>
        <dbReference type="ARBA" id="ARBA00000085"/>
    </source>
</evidence>
<dbReference type="InterPro" id="IPR003660">
    <property type="entry name" value="HAMP_dom"/>
</dbReference>
<keyword evidence="8" id="KW-1133">Transmembrane helix</keyword>
<keyword evidence="8" id="KW-0812">Transmembrane</keyword>
<dbReference type="Pfam" id="PF02518">
    <property type="entry name" value="HATPase_c"/>
    <property type="match status" value="1"/>
</dbReference>
<accession>A0A3P7PS35</accession>
<dbReference type="Pfam" id="PF00672">
    <property type="entry name" value="HAMP"/>
    <property type="match status" value="1"/>
</dbReference>
<dbReference type="GO" id="GO:0016036">
    <property type="term" value="P:cellular response to phosphate starvation"/>
    <property type="evidence" value="ECO:0007669"/>
    <property type="project" value="TreeGrafter"/>
</dbReference>
<keyword evidence="5" id="KW-0808">Transferase</keyword>
<dbReference type="Pfam" id="PF00512">
    <property type="entry name" value="HisKA"/>
    <property type="match status" value="1"/>
</dbReference>
<dbReference type="InterPro" id="IPR005467">
    <property type="entry name" value="His_kinase_dom"/>
</dbReference>
<feature type="domain" description="HAMP" evidence="10">
    <location>
        <begin position="182"/>
        <end position="234"/>
    </location>
</feature>
<keyword evidence="4" id="KW-0597">Phosphoprotein</keyword>
<dbReference type="Gene3D" id="1.10.287.130">
    <property type="match status" value="1"/>
</dbReference>
<dbReference type="PANTHER" id="PTHR45453">
    <property type="entry name" value="PHOSPHATE REGULON SENSOR PROTEIN PHOR"/>
    <property type="match status" value="1"/>
</dbReference>
<dbReference type="CDD" id="cd00082">
    <property type="entry name" value="HisKA"/>
    <property type="match status" value="1"/>
</dbReference>
<dbReference type="InterPro" id="IPR004358">
    <property type="entry name" value="Sig_transdc_His_kin-like_C"/>
</dbReference>
<dbReference type="CDD" id="cd00075">
    <property type="entry name" value="HATPase"/>
    <property type="match status" value="1"/>
</dbReference>
<keyword evidence="12" id="KW-1185">Reference proteome</keyword>
<evidence type="ECO:0000256" key="2">
    <source>
        <dbReference type="ARBA" id="ARBA00004370"/>
    </source>
</evidence>
<dbReference type="AlphaFoldDB" id="A0A3P7PS35"/>
<dbReference type="GO" id="GO:0005886">
    <property type="term" value="C:plasma membrane"/>
    <property type="evidence" value="ECO:0007669"/>
    <property type="project" value="TreeGrafter"/>
</dbReference>
<dbReference type="PRINTS" id="PR00344">
    <property type="entry name" value="BCTRLSENSOR"/>
</dbReference>
<dbReference type="SMART" id="SM00304">
    <property type="entry name" value="HAMP"/>
    <property type="match status" value="1"/>
</dbReference>
<evidence type="ECO:0000313" key="12">
    <source>
        <dbReference type="Proteomes" id="UP000279029"/>
    </source>
</evidence>
<evidence type="ECO:0000256" key="7">
    <source>
        <dbReference type="ARBA" id="ARBA00023012"/>
    </source>
</evidence>
<dbReference type="FunFam" id="3.30.565.10:FF:000006">
    <property type="entry name" value="Sensor histidine kinase WalK"/>
    <property type="match status" value="1"/>
</dbReference>
<proteinExistence type="predicted"/>